<feature type="compositionally biased region" description="Low complexity" evidence="1">
    <location>
        <begin position="286"/>
        <end position="302"/>
    </location>
</feature>
<dbReference type="OrthoDB" id="1435433at2759"/>
<gene>
    <name evidence="2" type="ORF">Taro_023599</name>
</gene>
<dbReference type="Proteomes" id="UP000652761">
    <property type="component" value="Unassembled WGS sequence"/>
</dbReference>
<dbReference type="EMBL" id="NMUH01001293">
    <property type="protein sequence ID" value="MQL90995.1"/>
    <property type="molecule type" value="Genomic_DNA"/>
</dbReference>
<reference evidence="2" key="1">
    <citation type="submission" date="2017-07" db="EMBL/GenBank/DDBJ databases">
        <title>Taro Niue Genome Assembly and Annotation.</title>
        <authorList>
            <person name="Atibalentja N."/>
            <person name="Keating K."/>
            <person name="Fields C.J."/>
        </authorList>
    </citation>
    <scope>NUCLEOTIDE SEQUENCE</scope>
    <source>
        <strain evidence="2">Niue_2</strain>
        <tissue evidence="2">Leaf</tissue>
    </source>
</reference>
<accession>A0A843V539</accession>
<feature type="compositionally biased region" description="Polar residues" evidence="1">
    <location>
        <begin position="174"/>
        <end position="183"/>
    </location>
</feature>
<protein>
    <submittedName>
        <fullName evidence="2">Uncharacterized protein</fullName>
    </submittedName>
</protein>
<evidence type="ECO:0000313" key="3">
    <source>
        <dbReference type="Proteomes" id="UP000652761"/>
    </source>
</evidence>
<feature type="region of interest" description="Disordered" evidence="1">
    <location>
        <begin position="173"/>
        <end position="221"/>
    </location>
</feature>
<evidence type="ECO:0000313" key="2">
    <source>
        <dbReference type="EMBL" id="MQL90995.1"/>
    </source>
</evidence>
<evidence type="ECO:0000256" key="1">
    <source>
        <dbReference type="SAM" id="MobiDB-lite"/>
    </source>
</evidence>
<feature type="compositionally biased region" description="Basic and acidic residues" evidence="1">
    <location>
        <begin position="267"/>
        <end position="283"/>
    </location>
</feature>
<proteinExistence type="predicted"/>
<organism evidence="2 3">
    <name type="scientific">Colocasia esculenta</name>
    <name type="common">Wild taro</name>
    <name type="synonym">Arum esculentum</name>
    <dbReference type="NCBI Taxonomy" id="4460"/>
    <lineage>
        <taxon>Eukaryota</taxon>
        <taxon>Viridiplantae</taxon>
        <taxon>Streptophyta</taxon>
        <taxon>Embryophyta</taxon>
        <taxon>Tracheophyta</taxon>
        <taxon>Spermatophyta</taxon>
        <taxon>Magnoliopsida</taxon>
        <taxon>Liliopsida</taxon>
        <taxon>Araceae</taxon>
        <taxon>Aroideae</taxon>
        <taxon>Colocasieae</taxon>
        <taxon>Colocasia</taxon>
    </lineage>
</organism>
<sequence>MEAVLCTAVQAPECCAMWPCWDMRAVVVLEAAGVAIPVEAGPVQLAPGLSRGSAARGAGAMDQAGCGQIWAGKEMRSSWRGDPGGSCALARRCRSGSCRGRRAPIRRPQGPLRQGFTNNREVHLILFSIPGEFGCCCRTSGGETEPFRGSAHRDLCEELETTKMHSQLCRAFQEPTSGSSSKPTNDKKQSFNITRGPNQERKPKIPTTPNTNKTKCEHRDKPDDLLASTWVDVHGELAATSMDANSTLAASDVDVKDMALRGRRGVPARDGEQWRDEPRREDQSEQQAPAPQGPAQVPAPQADHGGPSIMERFKRMSPPYFKGESDLLLAESWMREIEKIFGL</sequence>
<name>A0A843V539_COLES</name>
<feature type="region of interest" description="Disordered" evidence="1">
    <location>
        <begin position="261"/>
        <end position="309"/>
    </location>
</feature>
<comment type="caution">
    <text evidence="2">The sequence shown here is derived from an EMBL/GenBank/DDBJ whole genome shotgun (WGS) entry which is preliminary data.</text>
</comment>
<dbReference type="AlphaFoldDB" id="A0A843V539"/>
<keyword evidence="3" id="KW-1185">Reference proteome</keyword>